<dbReference type="AlphaFoldDB" id="A0A150WBY6"/>
<dbReference type="EMBL" id="LUKF01000020">
    <property type="protein sequence ID" value="KYG60487.1"/>
    <property type="molecule type" value="Genomic_DNA"/>
</dbReference>
<evidence type="ECO:0000313" key="3">
    <source>
        <dbReference type="Proteomes" id="UP000075391"/>
    </source>
</evidence>
<dbReference type="SUPFAM" id="SSF88874">
    <property type="entry name" value="Receptor-binding domain of short tail fibre protein gp12"/>
    <property type="match status" value="1"/>
</dbReference>
<name>A0A150WBY6_BDEBC</name>
<proteinExistence type="predicted"/>
<dbReference type="RefSeq" id="WP_063245245.1">
    <property type="nucleotide sequence ID" value="NZ_LUKF01000020.1"/>
</dbReference>
<evidence type="ECO:0000313" key="2">
    <source>
        <dbReference type="EMBL" id="KYG60487.1"/>
    </source>
</evidence>
<dbReference type="Pfam" id="PF07484">
    <property type="entry name" value="Collar"/>
    <property type="match status" value="1"/>
</dbReference>
<comment type="caution">
    <text evidence="2">The sequence shown here is derived from an EMBL/GenBank/DDBJ whole genome shotgun (WGS) entry which is preliminary data.</text>
</comment>
<dbReference type="Proteomes" id="UP000075391">
    <property type="component" value="Unassembled WGS sequence"/>
</dbReference>
<dbReference type="Gene3D" id="3.90.1340.10">
    <property type="entry name" value="Phage tail collar domain"/>
    <property type="match status" value="1"/>
</dbReference>
<dbReference type="InterPro" id="IPR011083">
    <property type="entry name" value="Phage_tail_collar_dom"/>
</dbReference>
<protein>
    <recommendedName>
        <fullName evidence="1">Phage tail collar domain-containing protein</fullName>
    </recommendedName>
</protein>
<accession>A0A150WBY6</accession>
<gene>
    <name evidence="2" type="ORF">AZI85_13580</name>
</gene>
<sequence length="266" mass="28271">MNKKLLIMLLFAVPALGFKYKEDLTAMGLKFVAPTIMDRNSVFQPEEGEIIYEAAGNDRRFYGKTDVGWVPLSAGESILPPGIILPYGGESEPPGFYFADGRALPIAGNEALYDAIKEAFGNGTRNADGTLSSYAAGDAFNLPDLRGRFLRGVNGSATELPSLTAPRDPAINDRVASNVGGFEDNRVGSVQTDALQNITGGFGVDRSAGSLDGAFFQGNNPIAGGNTAQLSGASTTSALRFDASRVARTSSETRPKNVYVNYIIKR</sequence>
<evidence type="ECO:0000259" key="1">
    <source>
        <dbReference type="Pfam" id="PF07484"/>
    </source>
</evidence>
<dbReference type="InterPro" id="IPR037053">
    <property type="entry name" value="Phage_tail_collar_dom_sf"/>
</dbReference>
<organism evidence="2 3">
    <name type="scientific">Bdellovibrio bacteriovorus</name>
    <dbReference type="NCBI Taxonomy" id="959"/>
    <lineage>
        <taxon>Bacteria</taxon>
        <taxon>Pseudomonadati</taxon>
        <taxon>Bdellovibrionota</taxon>
        <taxon>Bdellovibrionia</taxon>
        <taxon>Bdellovibrionales</taxon>
        <taxon>Pseudobdellovibrionaceae</taxon>
        <taxon>Bdellovibrio</taxon>
    </lineage>
</organism>
<reference evidence="2 3" key="1">
    <citation type="submission" date="2016-03" db="EMBL/GenBank/DDBJ databases">
        <authorList>
            <person name="Ploux O."/>
        </authorList>
    </citation>
    <scope>NUCLEOTIDE SEQUENCE [LARGE SCALE GENOMIC DNA]</scope>
    <source>
        <strain evidence="2 3">BER2</strain>
    </source>
</reference>
<dbReference type="OrthoDB" id="9810174at2"/>
<feature type="domain" description="Phage tail collar" evidence="1">
    <location>
        <begin position="82"/>
        <end position="150"/>
    </location>
</feature>